<dbReference type="Gene3D" id="3.30.565.10">
    <property type="entry name" value="Histidine kinase-like ATPase, C-terminal domain"/>
    <property type="match status" value="1"/>
</dbReference>
<keyword evidence="8" id="KW-0812">Transmembrane</keyword>
<dbReference type="PANTHER" id="PTHR43065:SF46">
    <property type="entry name" value="C4-DICARBOXYLATE TRANSPORT SENSOR PROTEIN DCTB"/>
    <property type="match status" value="1"/>
</dbReference>
<evidence type="ECO:0000256" key="3">
    <source>
        <dbReference type="ARBA" id="ARBA00022679"/>
    </source>
</evidence>
<keyword evidence="3" id="KW-0808">Transferase</keyword>
<name>A0A6I4J2K9_9SPHN</name>
<proteinExistence type="predicted"/>
<comment type="catalytic activity">
    <reaction evidence="1">
        <text>ATP + protein L-histidine = ADP + protein N-phospho-L-histidine.</text>
        <dbReference type="EC" id="2.7.13.3"/>
    </reaction>
</comment>
<evidence type="ECO:0000256" key="8">
    <source>
        <dbReference type="SAM" id="Phobius"/>
    </source>
</evidence>
<sequence>MGFRGRFALGLAWRMLLLLAALAAFAASLAAPNLGAARIIAAAMVAGAAIGLWNYIQRTNREVARFIEAIRFGDMSASFARPEAGSGFEALGEALDSGIRALRDERSRMADESRFYQAIVDDMPIPLLLVDPEERVEPVGKSARRMFGALSGVRVDDYAQFGAGFAQCLRALQPGQRQLVTMTSEGGQAQRVLLRVAAVHRLGSSHRVVTVQPIQEALNAVEIATQSDLVRVLTHEIMNSMTPVTSLARTAADLMASADCGGDETIADARAAVETLARRADGVMHFVESYRQISRTPQVNRQVFVAASFGDELRRLFQADWPADRIGFELSVEPETMMLDADPDLLAQVLINLLRNGADAAEAQGAEPRVAVRFEAVRGGGATILVDDNGPGIPEGKRSEVFLPFFTTKAKGTGVGLSLARQIVLAHDGTIAIEDSPLGGARFRIIL</sequence>
<dbReference type="EMBL" id="WQMS01000013">
    <property type="protein sequence ID" value="MVO78534.1"/>
    <property type="molecule type" value="Genomic_DNA"/>
</dbReference>
<dbReference type="GO" id="GO:0005524">
    <property type="term" value="F:ATP binding"/>
    <property type="evidence" value="ECO:0007669"/>
    <property type="project" value="UniProtKB-KW"/>
</dbReference>
<keyword evidence="4" id="KW-0547">Nucleotide-binding</keyword>
<keyword evidence="6" id="KW-0067">ATP-binding</keyword>
<dbReference type="EC" id="2.7.13.3" evidence="2"/>
<gene>
    <name evidence="11" type="ORF">GON01_11405</name>
</gene>
<keyword evidence="12" id="KW-1185">Reference proteome</keyword>
<keyword evidence="9" id="KW-0732">Signal</keyword>
<dbReference type="SMART" id="SM00387">
    <property type="entry name" value="HATPase_c"/>
    <property type="match status" value="1"/>
</dbReference>
<feature type="domain" description="Histidine kinase" evidence="10">
    <location>
        <begin position="232"/>
        <end position="447"/>
    </location>
</feature>
<evidence type="ECO:0000256" key="2">
    <source>
        <dbReference type="ARBA" id="ARBA00012438"/>
    </source>
</evidence>
<dbReference type="PROSITE" id="PS50109">
    <property type="entry name" value="HIS_KIN"/>
    <property type="match status" value="1"/>
</dbReference>
<organism evidence="11 12">
    <name type="scientific">Sphingomonas horti</name>
    <dbReference type="NCBI Taxonomy" id="2682842"/>
    <lineage>
        <taxon>Bacteria</taxon>
        <taxon>Pseudomonadati</taxon>
        <taxon>Pseudomonadota</taxon>
        <taxon>Alphaproteobacteria</taxon>
        <taxon>Sphingomonadales</taxon>
        <taxon>Sphingomonadaceae</taxon>
        <taxon>Sphingomonas</taxon>
    </lineage>
</organism>
<dbReference type="InterPro" id="IPR004358">
    <property type="entry name" value="Sig_transdc_His_kin-like_C"/>
</dbReference>
<comment type="caution">
    <text evidence="11">The sequence shown here is derived from an EMBL/GenBank/DDBJ whole genome shotgun (WGS) entry which is preliminary data.</text>
</comment>
<accession>A0A6I4J2K9</accession>
<dbReference type="GO" id="GO:0000160">
    <property type="term" value="P:phosphorelay signal transduction system"/>
    <property type="evidence" value="ECO:0007669"/>
    <property type="project" value="UniProtKB-KW"/>
</dbReference>
<dbReference type="AlphaFoldDB" id="A0A6I4J2K9"/>
<protein>
    <recommendedName>
        <fullName evidence="2">histidine kinase</fullName>
        <ecNumber evidence="2">2.7.13.3</ecNumber>
    </recommendedName>
</protein>
<dbReference type="InterPro" id="IPR005467">
    <property type="entry name" value="His_kinase_dom"/>
</dbReference>
<dbReference type="GO" id="GO:0004673">
    <property type="term" value="F:protein histidine kinase activity"/>
    <property type="evidence" value="ECO:0007669"/>
    <property type="project" value="UniProtKB-EC"/>
</dbReference>
<feature type="transmembrane region" description="Helical" evidence="8">
    <location>
        <begin position="36"/>
        <end position="56"/>
    </location>
</feature>
<evidence type="ECO:0000256" key="9">
    <source>
        <dbReference type="SAM" id="SignalP"/>
    </source>
</evidence>
<evidence type="ECO:0000256" key="5">
    <source>
        <dbReference type="ARBA" id="ARBA00022777"/>
    </source>
</evidence>
<evidence type="ECO:0000256" key="6">
    <source>
        <dbReference type="ARBA" id="ARBA00022840"/>
    </source>
</evidence>
<evidence type="ECO:0000256" key="1">
    <source>
        <dbReference type="ARBA" id="ARBA00000085"/>
    </source>
</evidence>
<keyword evidence="8" id="KW-1133">Transmembrane helix</keyword>
<dbReference type="Proteomes" id="UP000441389">
    <property type="component" value="Unassembled WGS sequence"/>
</dbReference>
<keyword evidence="8" id="KW-0472">Membrane</keyword>
<dbReference type="SUPFAM" id="SSF55874">
    <property type="entry name" value="ATPase domain of HSP90 chaperone/DNA topoisomerase II/histidine kinase"/>
    <property type="match status" value="1"/>
</dbReference>
<feature type="signal peptide" evidence="9">
    <location>
        <begin position="1"/>
        <end position="26"/>
    </location>
</feature>
<evidence type="ECO:0000256" key="7">
    <source>
        <dbReference type="ARBA" id="ARBA00023012"/>
    </source>
</evidence>
<dbReference type="InterPro" id="IPR003594">
    <property type="entry name" value="HATPase_dom"/>
</dbReference>
<dbReference type="InterPro" id="IPR036890">
    <property type="entry name" value="HATPase_C_sf"/>
</dbReference>
<evidence type="ECO:0000313" key="11">
    <source>
        <dbReference type="EMBL" id="MVO78534.1"/>
    </source>
</evidence>
<keyword evidence="5 11" id="KW-0418">Kinase</keyword>
<dbReference type="PRINTS" id="PR00344">
    <property type="entry name" value="BCTRLSENSOR"/>
</dbReference>
<keyword evidence="7" id="KW-0902">Two-component regulatory system</keyword>
<evidence type="ECO:0000313" key="12">
    <source>
        <dbReference type="Proteomes" id="UP000441389"/>
    </source>
</evidence>
<dbReference type="PANTHER" id="PTHR43065">
    <property type="entry name" value="SENSOR HISTIDINE KINASE"/>
    <property type="match status" value="1"/>
</dbReference>
<feature type="chain" id="PRO_5026155436" description="histidine kinase" evidence="9">
    <location>
        <begin position="27"/>
        <end position="447"/>
    </location>
</feature>
<dbReference type="Pfam" id="PF02518">
    <property type="entry name" value="HATPase_c"/>
    <property type="match status" value="1"/>
</dbReference>
<evidence type="ECO:0000256" key="4">
    <source>
        <dbReference type="ARBA" id="ARBA00022741"/>
    </source>
</evidence>
<reference evidence="11 12" key="1">
    <citation type="submission" date="2019-12" db="EMBL/GenBank/DDBJ databases">
        <authorList>
            <person name="Huq M.A."/>
        </authorList>
    </citation>
    <scope>NUCLEOTIDE SEQUENCE [LARGE SCALE GENOMIC DNA]</scope>
    <source>
        <strain evidence="11 12">MAH-20</strain>
    </source>
</reference>
<evidence type="ECO:0000259" key="10">
    <source>
        <dbReference type="PROSITE" id="PS50109"/>
    </source>
</evidence>